<reference evidence="4" key="1">
    <citation type="submission" date="2023-05" db="EMBL/GenBank/DDBJ databases">
        <title>Nepenthes gracilis genome sequencing.</title>
        <authorList>
            <person name="Fukushima K."/>
        </authorList>
    </citation>
    <scope>NUCLEOTIDE SEQUENCE</scope>
    <source>
        <strain evidence="4">SING2019-196</strain>
    </source>
</reference>
<dbReference type="InterPro" id="IPR040283">
    <property type="entry name" value="DDB_G0292058-like"/>
</dbReference>
<dbReference type="PANTHER" id="PTHR31414">
    <property type="entry name" value="TRANSMEMBRANE PROTEIN DDB_G0292058"/>
    <property type="match status" value="1"/>
</dbReference>
<accession>A0AAD3SNN8</accession>
<evidence type="ECO:0000256" key="1">
    <source>
        <dbReference type="SAM" id="MobiDB-lite"/>
    </source>
</evidence>
<evidence type="ECO:0000256" key="2">
    <source>
        <dbReference type="SAM" id="Phobius"/>
    </source>
</evidence>
<dbReference type="Proteomes" id="UP001279734">
    <property type="component" value="Unassembled WGS sequence"/>
</dbReference>
<name>A0AAD3SNN8_NEPGR</name>
<evidence type="ECO:0000313" key="5">
    <source>
        <dbReference type="Proteomes" id="UP001279734"/>
    </source>
</evidence>
<keyword evidence="2" id="KW-0472">Membrane</keyword>
<dbReference type="AlphaFoldDB" id="A0AAD3SNN8"/>
<evidence type="ECO:0000313" key="4">
    <source>
        <dbReference type="EMBL" id="GMH15185.1"/>
    </source>
</evidence>
<comment type="caution">
    <text evidence="4">The sequence shown here is derived from an EMBL/GenBank/DDBJ whole genome shotgun (WGS) entry which is preliminary data.</text>
</comment>
<proteinExistence type="predicted"/>
<feature type="region of interest" description="Disordered" evidence="1">
    <location>
        <begin position="522"/>
        <end position="550"/>
    </location>
</feature>
<keyword evidence="2" id="KW-1133">Transmembrane helix</keyword>
<feature type="transmembrane region" description="Helical" evidence="2">
    <location>
        <begin position="485"/>
        <end position="509"/>
    </location>
</feature>
<keyword evidence="3" id="KW-0732">Signal</keyword>
<feature type="chain" id="PRO_5041908411" evidence="3">
    <location>
        <begin position="23"/>
        <end position="550"/>
    </location>
</feature>
<dbReference type="GO" id="GO:0016020">
    <property type="term" value="C:membrane"/>
    <property type="evidence" value="ECO:0007669"/>
    <property type="project" value="TreeGrafter"/>
</dbReference>
<dbReference type="EMBL" id="BSYO01000015">
    <property type="protein sequence ID" value="GMH15185.1"/>
    <property type="molecule type" value="Genomic_DNA"/>
</dbReference>
<feature type="transmembrane region" description="Helical" evidence="2">
    <location>
        <begin position="281"/>
        <end position="303"/>
    </location>
</feature>
<organism evidence="4 5">
    <name type="scientific">Nepenthes gracilis</name>
    <name type="common">Slender pitcher plant</name>
    <dbReference type="NCBI Taxonomy" id="150966"/>
    <lineage>
        <taxon>Eukaryota</taxon>
        <taxon>Viridiplantae</taxon>
        <taxon>Streptophyta</taxon>
        <taxon>Embryophyta</taxon>
        <taxon>Tracheophyta</taxon>
        <taxon>Spermatophyta</taxon>
        <taxon>Magnoliopsida</taxon>
        <taxon>eudicotyledons</taxon>
        <taxon>Gunneridae</taxon>
        <taxon>Pentapetalae</taxon>
        <taxon>Caryophyllales</taxon>
        <taxon>Nepenthaceae</taxon>
        <taxon>Nepenthes</taxon>
    </lineage>
</organism>
<evidence type="ECO:0000256" key="3">
    <source>
        <dbReference type="SAM" id="SignalP"/>
    </source>
</evidence>
<feature type="signal peptide" evidence="3">
    <location>
        <begin position="1"/>
        <end position="22"/>
    </location>
</feature>
<protein>
    <submittedName>
        <fullName evidence="4">Uncharacterized protein</fullName>
    </submittedName>
</protein>
<keyword evidence="2" id="KW-0812">Transmembrane</keyword>
<feature type="transmembrane region" description="Helical" evidence="2">
    <location>
        <begin position="144"/>
        <end position="163"/>
    </location>
</feature>
<sequence>MKILVSFFVLIFASLLSVSVSGRRQSTGDPLTDILGDANLGPLKRGILDEAQAPGPGGNGPQRTLVLAGNRTKRPDILDGFKRYQGGWDIANKHYWASVAFTGASGFIFAALWLVSFGVLLVVHHCCGCRIHVKGKRSSLKICLVLLIVSTCGSAIGCILLFVGQDEFHDEVLHTLNYVVNQSDYTVEMLRNVTEYLYLAKTINLSQVILPSNVENNIDELSVDLNSAAETLTEKTSENAAKIKRVFNIVRSALITVAVLMLLLALLGLVLSLLGHQQIHIFIFSGWLLVAVTFFLCGIFMIFNNAITDTCMAMQEWVDNPQAETTLSDILPCVDERTTNQTLIQSKKVVAGIVDVVNQFIYTYADTDRPRGDYFYYNQSGPLMPPLCYPFDDQLQDRVCMTQEVSMMNASLVWKTYVCNISTDHLCSTVGRLTPAMYDQLVVAVNVSYAIRHYTPPMLSLQNCKFVHDTFMKITSSYCPPLEHYLRMVDVGLGLISVGVMLCLVLWVLCENSSRTAEELPVKLSMPSGGSSNHQEGGGGGGHRKDGDAN</sequence>
<feature type="transmembrane region" description="Helical" evidence="2">
    <location>
        <begin position="95"/>
        <end position="123"/>
    </location>
</feature>
<dbReference type="PANTHER" id="PTHR31414:SF16">
    <property type="entry name" value="TRANSMEMBRANE PROTEIN"/>
    <property type="match status" value="1"/>
</dbReference>
<keyword evidence="5" id="KW-1185">Reference proteome</keyword>
<feature type="transmembrane region" description="Helical" evidence="2">
    <location>
        <begin position="253"/>
        <end position="274"/>
    </location>
</feature>
<gene>
    <name evidence="4" type="ORF">Nepgr_017026</name>
</gene>